<evidence type="ECO:0000313" key="2">
    <source>
        <dbReference type="Proteomes" id="UP000233551"/>
    </source>
</evidence>
<sequence length="111" mass="12596">MDVPRRFTGRHLLPLKRPSGNPVHFRKVVRSLFHDPDSPWVRVGPFWGAVHLLVDRAPGALSEKASVRYWGTPRPKQDTSEARPDVSLVTLALRWIFGVPYWAPFGASVTR</sequence>
<dbReference type="EMBL" id="PGOL01002981">
    <property type="protein sequence ID" value="PKI43773.1"/>
    <property type="molecule type" value="Genomic_DNA"/>
</dbReference>
<reference evidence="1 2" key="1">
    <citation type="submission" date="2017-11" db="EMBL/GenBank/DDBJ databases">
        <title>De-novo sequencing of pomegranate (Punica granatum L.) genome.</title>
        <authorList>
            <person name="Akparov Z."/>
            <person name="Amiraslanov A."/>
            <person name="Hajiyeva S."/>
            <person name="Abbasov M."/>
            <person name="Kaur K."/>
            <person name="Hamwieh A."/>
            <person name="Solovyev V."/>
            <person name="Salamov A."/>
            <person name="Braich B."/>
            <person name="Kosarev P."/>
            <person name="Mahmoud A."/>
            <person name="Hajiyev E."/>
            <person name="Babayeva S."/>
            <person name="Izzatullayeva V."/>
            <person name="Mammadov A."/>
            <person name="Mammadov A."/>
            <person name="Sharifova S."/>
            <person name="Ojaghi J."/>
            <person name="Eynullazada K."/>
            <person name="Bayramov B."/>
            <person name="Abdulazimova A."/>
            <person name="Shahmuradov I."/>
        </authorList>
    </citation>
    <scope>NUCLEOTIDE SEQUENCE [LARGE SCALE GENOMIC DNA]</scope>
    <source>
        <strain evidence="2">cv. AG2017</strain>
        <tissue evidence="1">Leaf</tissue>
    </source>
</reference>
<protein>
    <submittedName>
        <fullName evidence="1">Uncharacterized protein</fullName>
    </submittedName>
</protein>
<organism evidence="1 2">
    <name type="scientific">Punica granatum</name>
    <name type="common">Pomegranate</name>
    <dbReference type="NCBI Taxonomy" id="22663"/>
    <lineage>
        <taxon>Eukaryota</taxon>
        <taxon>Viridiplantae</taxon>
        <taxon>Streptophyta</taxon>
        <taxon>Embryophyta</taxon>
        <taxon>Tracheophyta</taxon>
        <taxon>Spermatophyta</taxon>
        <taxon>Magnoliopsida</taxon>
        <taxon>eudicotyledons</taxon>
        <taxon>Gunneridae</taxon>
        <taxon>Pentapetalae</taxon>
        <taxon>rosids</taxon>
        <taxon>malvids</taxon>
        <taxon>Myrtales</taxon>
        <taxon>Lythraceae</taxon>
        <taxon>Punica</taxon>
    </lineage>
</organism>
<dbReference type="AlphaFoldDB" id="A0A2I0IJ46"/>
<gene>
    <name evidence="1" type="ORF">CRG98_035836</name>
</gene>
<accession>A0A2I0IJ46</accession>
<name>A0A2I0IJ46_PUNGR</name>
<keyword evidence="2" id="KW-1185">Reference proteome</keyword>
<proteinExistence type="predicted"/>
<dbReference type="Proteomes" id="UP000233551">
    <property type="component" value="Unassembled WGS sequence"/>
</dbReference>
<evidence type="ECO:0000313" key="1">
    <source>
        <dbReference type="EMBL" id="PKI43773.1"/>
    </source>
</evidence>
<comment type="caution">
    <text evidence="1">The sequence shown here is derived from an EMBL/GenBank/DDBJ whole genome shotgun (WGS) entry which is preliminary data.</text>
</comment>